<protein>
    <submittedName>
        <fullName evidence="1">Uncharacterized protein</fullName>
    </submittedName>
</protein>
<dbReference type="OrthoDB" id="443233at2759"/>
<evidence type="ECO:0000313" key="2">
    <source>
        <dbReference type="Proteomes" id="UP000649617"/>
    </source>
</evidence>
<comment type="caution">
    <text evidence="1">The sequence shown here is derived from an EMBL/GenBank/DDBJ whole genome shotgun (WGS) entry which is preliminary data.</text>
</comment>
<evidence type="ECO:0000313" key="1">
    <source>
        <dbReference type="EMBL" id="CAE7538046.1"/>
    </source>
</evidence>
<sequence length="296" mass="31941">RLLPHVAHCAVLWPRAASTAGQLIPFSGTSLLSAAKPGGEILVRAWLDAFVIGRTFCPWARPADKRRNIRIVESSGKDADEVIFDLLSEAEALPDGPGADGQATTTLVVCPYVEEWKEYPAFRDFYEEELEGGSGFLEEFDMKIIAFHPKYLRYGFSVEEGDRVAIANANGTTSSATVLDEEGGLHPQDGEELLDVRFDDGEEFLVRYSSIITKLAVDATTGEERSADDGSGDAANLLSRAPRPTFHLLRLEDLDAAGDAAQAGSGPNIKAVLAENARRAADLGLDGMDELLKQCG</sequence>
<proteinExistence type="predicted"/>
<dbReference type="Pfam" id="PF07209">
    <property type="entry name" value="DUF1415"/>
    <property type="match status" value="1"/>
</dbReference>
<keyword evidence="2" id="KW-1185">Reference proteome</keyword>
<reference evidence="1" key="1">
    <citation type="submission" date="2021-02" db="EMBL/GenBank/DDBJ databases">
        <authorList>
            <person name="Dougan E. K."/>
            <person name="Rhodes N."/>
            <person name="Thang M."/>
            <person name="Chan C."/>
        </authorList>
    </citation>
    <scope>NUCLEOTIDE SEQUENCE</scope>
</reference>
<dbReference type="EMBL" id="CAJNIZ010032546">
    <property type="protein sequence ID" value="CAE7538046.1"/>
    <property type="molecule type" value="Genomic_DNA"/>
</dbReference>
<organism evidence="1 2">
    <name type="scientific">Symbiodinium pilosum</name>
    <name type="common">Dinoflagellate</name>
    <dbReference type="NCBI Taxonomy" id="2952"/>
    <lineage>
        <taxon>Eukaryota</taxon>
        <taxon>Sar</taxon>
        <taxon>Alveolata</taxon>
        <taxon>Dinophyceae</taxon>
        <taxon>Suessiales</taxon>
        <taxon>Symbiodiniaceae</taxon>
        <taxon>Symbiodinium</taxon>
    </lineage>
</organism>
<accession>A0A812TL29</accession>
<name>A0A812TL29_SYMPI</name>
<dbReference type="Proteomes" id="UP000649617">
    <property type="component" value="Unassembled WGS sequence"/>
</dbReference>
<dbReference type="AlphaFoldDB" id="A0A812TL29"/>
<dbReference type="InterPro" id="IPR009858">
    <property type="entry name" value="DUF1415"/>
</dbReference>
<feature type="non-terminal residue" evidence="1">
    <location>
        <position position="296"/>
    </location>
</feature>
<gene>
    <name evidence="1" type="ORF">SPIL2461_LOCUS14228</name>
</gene>